<dbReference type="PANTHER" id="PTHR40036:SF1">
    <property type="entry name" value="MACROCIN O-METHYLTRANSFERASE"/>
    <property type="match status" value="1"/>
</dbReference>
<evidence type="ECO:0000313" key="2">
    <source>
        <dbReference type="Proteomes" id="UP001530400"/>
    </source>
</evidence>
<dbReference type="InterPro" id="IPR008884">
    <property type="entry name" value="TylF_MeTrfase"/>
</dbReference>
<reference evidence="1 2" key="1">
    <citation type="submission" date="2024-10" db="EMBL/GenBank/DDBJ databases">
        <title>Updated reference genomes for cyclostephanoid diatoms.</title>
        <authorList>
            <person name="Roberts W.R."/>
            <person name="Alverson A.J."/>
        </authorList>
    </citation>
    <scope>NUCLEOTIDE SEQUENCE [LARGE SCALE GENOMIC DNA]</scope>
    <source>
        <strain evidence="1 2">AJA010-31</strain>
    </source>
</reference>
<dbReference type="AlphaFoldDB" id="A0ABD3N1Y7"/>
<dbReference type="Pfam" id="PF05711">
    <property type="entry name" value="TylF"/>
    <property type="match status" value="1"/>
</dbReference>
<evidence type="ECO:0008006" key="3">
    <source>
        <dbReference type="Google" id="ProtNLM"/>
    </source>
</evidence>
<dbReference type="PANTHER" id="PTHR40036">
    <property type="entry name" value="MACROCIN O-METHYLTRANSFERASE"/>
    <property type="match status" value="1"/>
</dbReference>
<accession>A0ABD3N1Y7</accession>
<sequence length="231" mass="26058">MIKKNPPMDNDEDYARLMYLEVIKSMVSATVFGNKEQSVMPKLNTTSLQSKPLDKSLREAGKDWTDRSLEGGSSIFARAVLAAIGETNRLSFVCDSFAGLPPGNRSLDKRDKYWDSTTYLEVPSEVVALSFSQYGLLDSNVVFAKGFFNDTMPPLSKHIQKLAIMRLDGDMYESTVDVLYNLYDKLSIGGFVIMDDWYLPSQDGFPSKRACEDFFKVSAMQFEHFQAKLCI</sequence>
<name>A0ABD3N1Y7_9STRA</name>
<organism evidence="1 2">
    <name type="scientific">Cyclotella atomus</name>
    <dbReference type="NCBI Taxonomy" id="382360"/>
    <lineage>
        <taxon>Eukaryota</taxon>
        <taxon>Sar</taxon>
        <taxon>Stramenopiles</taxon>
        <taxon>Ochrophyta</taxon>
        <taxon>Bacillariophyta</taxon>
        <taxon>Coscinodiscophyceae</taxon>
        <taxon>Thalassiosirophycidae</taxon>
        <taxon>Stephanodiscales</taxon>
        <taxon>Stephanodiscaceae</taxon>
        <taxon>Cyclotella</taxon>
    </lineage>
</organism>
<keyword evidence="2" id="KW-1185">Reference proteome</keyword>
<proteinExistence type="predicted"/>
<gene>
    <name evidence="1" type="ORF">ACHAWO_013383</name>
</gene>
<dbReference type="Gene3D" id="3.40.50.150">
    <property type="entry name" value="Vaccinia Virus protein VP39"/>
    <property type="match status" value="1"/>
</dbReference>
<dbReference type="Proteomes" id="UP001530400">
    <property type="component" value="Unassembled WGS sequence"/>
</dbReference>
<evidence type="ECO:0000313" key="1">
    <source>
        <dbReference type="EMBL" id="KAL3770007.1"/>
    </source>
</evidence>
<dbReference type="EMBL" id="JALLPJ020001319">
    <property type="protein sequence ID" value="KAL3770007.1"/>
    <property type="molecule type" value="Genomic_DNA"/>
</dbReference>
<dbReference type="InterPro" id="IPR029063">
    <property type="entry name" value="SAM-dependent_MTases_sf"/>
</dbReference>
<protein>
    <recommendedName>
        <fullName evidence="3">Macrocin O-methyltransferase</fullName>
    </recommendedName>
</protein>
<comment type="caution">
    <text evidence="1">The sequence shown here is derived from an EMBL/GenBank/DDBJ whole genome shotgun (WGS) entry which is preliminary data.</text>
</comment>